<evidence type="ECO:0000259" key="3">
    <source>
        <dbReference type="Pfam" id="PF13193"/>
    </source>
</evidence>
<dbReference type="SUPFAM" id="SSF56801">
    <property type="entry name" value="Acetyl-CoA synthetase-like"/>
    <property type="match status" value="1"/>
</dbReference>
<protein>
    <submittedName>
        <fullName evidence="4">Amino acid adenylation domain-containing protein</fullName>
    </submittedName>
</protein>
<comment type="caution">
    <text evidence="4">The sequence shown here is derived from an EMBL/GenBank/DDBJ whole genome shotgun (WGS) entry which is preliminary data.</text>
</comment>
<dbReference type="PANTHER" id="PTHR45527">
    <property type="entry name" value="NONRIBOSOMAL PEPTIDE SYNTHETASE"/>
    <property type="match status" value="1"/>
</dbReference>
<proteinExistence type="predicted"/>
<evidence type="ECO:0000313" key="4">
    <source>
        <dbReference type="EMBL" id="MBS2548526.1"/>
    </source>
</evidence>
<dbReference type="EMBL" id="JAAFYZ010000050">
    <property type="protein sequence ID" value="MBS2548526.1"/>
    <property type="molecule type" value="Genomic_DNA"/>
</dbReference>
<accession>A0ABS5KR71</accession>
<dbReference type="InterPro" id="IPR000873">
    <property type="entry name" value="AMP-dep_synth/lig_dom"/>
</dbReference>
<dbReference type="InterPro" id="IPR042099">
    <property type="entry name" value="ANL_N_sf"/>
</dbReference>
<evidence type="ECO:0000256" key="1">
    <source>
        <dbReference type="SAM" id="MobiDB-lite"/>
    </source>
</evidence>
<dbReference type="RefSeq" id="WP_212010104.1">
    <property type="nucleotide sequence ID" value="NZ_JAAFYZ010000050.1"/>
</dbReference>
<feature type="domain" description="AMP-dependent synthetase/ligase" evidence="2">
    <location>
        <begin position="41"/>
        <end position="403"/>
    </location>
</feature>
<dbReference type="InterPro" id="IPR010071">
    <property type="entry name" value="AA_adenyl_dom"/>
</dbReference>
<dbReference type="Pfam" id="PF13193">
    <property type="entry name" value="AMP-binding_C"/>
    <property type="match status" value="1"/>
</dbReference>
<feature type="domain" description="AMP-binding enzyme C-terminal" evidence="3">
    <location>
        <begin position="453"/>
        <end position="529"/>
    </location>
</feature>
<reference evidence="4 5" key="1">
    <citation type="submission" date="2020-02" db="EMBL/GenBank/DDBJ databases">
        <title>Acidophilic actinobacteria isolated from forest soil.</title>
        <authorList>
            <person name="Golinska P."/>
        </authorList>
    </citation>
    <scope>NUCLEOTIDE SEQUENCE [LARGE SCALE GENOMIC DNA]</scope>
    <source>
        <strain evidence="4 5">NL8</strain>
    </source>
</reference>
<organism evidence="4 5">
    <name type="scientific">Catenulispora pinistramenti</name>
    <dbReference type="NCBI Taxonomy" id="2705254"/>
    <lineage>
        <taxon>Bacteria</taxon>
        <taxon>Bacillati</taxon>
        <taxon>Actinomycetota</taxon>
        <taxon>Actinomycetes</taxon>
        <taxon>Catenulisporales</taxon>
        <taxon>Catenulisporaceae</taxon>
        <taxon>Catenulispora</taxon>
    </lineage>
</organism>
<dbReference type="Gene3D" id="3.40.50.12780">
    <property type="entry name" value="N-terminal domain of ligase-like"/>
    <property type="match status" value="1"/>
</dbReference>
<dbReference type="PANTHER" id="PTHR45527:SF1">
    <property type="entry name" value="FATTY ACID SYNTHASE"/>
    <property type="match status" value="1"/>
</dbReference>
<dbReference type="Pfam" id="PF00501">
    <property type="entry name" value="AMP-binding"/>
    <property type="match status" value="1"/>
</dbReference>
<dbReference type="Proteomes" id="UP000730482">
    <property type="component" value="Unassembled WGS sequence"/>
</dbReference>
<dbReference type="InterPro" id="IPR045851">
    <property type="entry name" value="AMP-bd_C_sf"/>
</dbReference>
<sequence>MDEIATTLATEAGPTSADNVDSVDFFCRITLPSRFTPEQAARAALLGDHPLSYAELDAEVDRVAAGLLRNGAGPGDRIAIWMDKQPRYAVAILGALRAGCAYLPLDAAQPAERVQAVLADAEPTVLCVDRGHLPFVMTSRLPASVRVVAVADGVSGPALGRAEVLGWEDFAPAVGHHSSVAEPDPGSVAAVLYTSGSTGVPKGVQITHRNLGVFIGWARQELDVGPDDVFAGHASFTFDLSTFDLFTALSVGASLWIVPDAQTKDMAALAAGIVRHRVTVWYSVPSVLHLLIRSGALTPDVAASLRHVLFAGEAFATPQLRALAAVLPSGATLYNLYGPTETNVCTYHRVGPEDLRDDEPIPIGVPLPGARVSVRAQDGGEVTSSGELGELIVSGPCVTPGYWRRPRESAAAGHPASHATGDLVCLDDHGRLVYRGRKDRMVKLSGYRVELGEVEAAALRHPGIATAAAVVATGPGGGAHIVLRYTVHSGAAPLGLLDLKRHCARYLPAYMVPRAAQCVAALPYNANGKVDYQRLAAGGDDPPATPPLDPRRLP</sequence>
<gene>
    <name evidence="4" type="ORF">KGQ19_16790</name>
</gene>
<evidence type="ECO:0000259" key="2">
    <source>
        <dbReference type="Pfam" id="PF00501"/>
    </source>
</evidence>
<feature type="region of interest" description="Disordered" evidence="1">
    <location>
        <begin position="535"/>
        <end position="554"/>
    </location>
</feature>
<dbReference type="Gene3D" id="3.30.300.30">
    <property type="match status" value="1"/>
</dbReference>
<dbReference type="InterPro" id="IPR025110">
    <property type="entry name" value="AMP-bd_C"/>
</dbReference>
<keyword evidence="5" id="KW-1185">Reference proteome</keyword>
<dbReference type="InterPro" id="IPR020845">
    <property type="entry name" value="AMP-binding_CS"/>
</dbReference>
<dbReference type="PROSITE" id="PS00455">
    <property type="entry name" value="AMP_BINDING"/>
    <property type="match status" value="1"/>
</dbReference>
<name>A0ABS5KR71_9ACTN</name>
<dbReference type="NCBIfam" id="TIGR01733">
    <property type="entry name" value="AA-adenyl-dom"/>
    <property type="match status" value="1"/>
</dbReference>
<evidence type="ECO:0000313" key="5">
    <source>
        <dbReference type="Proteomes" id="UP000730482"/>
    </source>
</evidence>